<evidence type="ECO:0000259" key="2">
    <source>
        <dbReference type="Pfam" id="PF07796"/>
    </source>
</evidence>
<reference evidence="3 4" key="1">
    <citation type="journal article" date="2011" name="J. Bacteriol.">
        <title>Genome sequence of the verrucomicrobium Opitutus terrae PB90-1, an abundant inhabitant of rice paddy soil ecosystems.</title>
        <authorList>
            <person name="van Passel M.W."/>
            <person name="Kant R."/>
            <person name="Palva A."/>
            <person name="Copeland A."/>
            <person name="Lucas S."/>
            <person name="Lapidus A."/>
            <person name="Glavina del Rio T."/>
            <person name="Pitluck S."/>
            <person name="Goltsman E."/>
            <person name="Clum A."/>
            <person name="Sun H."/>
            <person name="Schmutz J."/>
            <person name="Larimer F.W."/>
            <person name="Land M.L."/>
            <person name="Hauser L."/>
            <person name="Kyrpides N."/>
            <person name="Mikhailova N."/>
            <person name="Richardson P.P."/>
            <person name="Janssen P.H."/>
            <person name="de Vos W.M."/>
            <person name="Smidt H."/>
        </authorList>
    </citation>
    <scope>NUCLEOTIDE SEQUENCE [LARGE SCALE GENOMIC DNA]</scope>
    <source>
        <strain evidence="4">DSM 11246 / JCM 15787 / PB90-1</strain>
    </source>
</reference>
<dbReference type="KEGG" id="ote:Oter_3656"/>
<evidence type="ECO:0000256" key="1">
    <source>
        <dbReference type="SAM" id="MobiDB-lite"/>
    </source>
</evidence>
<sequence length="278" mass="29995">MPSSPPPRLALIACRVLETELAHFLPQAPHVVRTEFLDVGLHDRPGFLHTALAAALARAEDDPAVEAVALVYGVCGLGTMGLRPARCPLVLPRAHDCLTLFLGSKERYADIMRRTPDVYWYTPGWNRARRVPGPDREAALRSEYTKKFGVEDAEALIAMERASFFEHGRAVYTDFGLPDSAAEKAYAQTCATWLGWPCEEQPGDSSLLRALLAGEWDAERFLVVPPGQQTAFSADTRVVKAVATGLGAACEPSPLASPSSALLPPEPCPPPATVPVVS</sequence>
<dbReference type="AlphaFoldDB" id="B1ZXD8"/>
<dbReference type="Pfam" id="PF07796">
    <property type="entry name" value="DUF1638"/>
    <property type="match status" value="1"/>
</dbReference>
<dbReference type="OrthoDB" id="9787351at2"/>
<protein>
    <recommendedName>
        <fullName evidence="2">DUF1638 domain-containing protein</fullName>
    </recommendedName>
</protein>
<organism evidence="3 4">
    <name type="scientific">Opitutus terrae (strain DSM 11246 / JCM 15787 / PB90-1)</name>
    <dbReference type="NCBI Taxonomy" id="452637"/>
    <lineage>
        <taxon>Bacteria</taxon>
        <taxon>Pseudomonadati</taxon>
        <taxon>Verrucomicrobiota</taxon>
        <taxon>Opitutia</taxon>
        <taxon>Opitutales</taxon>
        <taxon>Opitutaceae</taxon>
        <taxon>Opitutus</taxon>
    </lineage>
</organism>
<dbReference type="Proteomes" id="UP000007013">
    <property type="component" value="Chromosome"/>
</dbReference>
<name>B1ZXD8_OPITP</name>
<dbReference type="HOGENOM" id="CLU_098957_0_0_0"/>
<keyword evidence="4" id="KW-1185">Reference proteome</keyword>
<dbReference type="InterPro" id="IPR012437">
    <property type="entry name" value="DUF1638"/>
</dbReference>
<feature type="domain" description="DUF1638" evidence="2">
    <location>
        <begin position="36"/>
        <end position="212"/>
    </location>
</feature>
<gene>
    <name evidence="3" type="ordered locus">Oter_3656</name>
</gene>
<evidence type="ECO:0000313" key="3">
    <source>
        <dbReference type="EMBL" id="ACB76933.1"/>
    </source>
</evidence>
<dbReference type="EMBL" id="CP001032">
    <property type="protein sequence ID" value="ACB76933.1"/>
    <property type="molecule type" value="Genomic_DNA"/>
</dbReference>
<feature type="compositionally biased region" description="Pro residues" evidence="1">
    <location>
        <begin position="264"/>
        <end position="278"/>
    </location>
</feature>
<feature type="region of interest" description="Disordered" evidence="1">
    <location>
        <begin position="256"/>
        <end position="278"/>
    </location>
</feature>
<dbReference type="STRING" id="452637.Oter_3656"/>
<accession>B1ZXD8</accession>
<dbReference type="RefSeq" id="WP_012376462.1">
    <property type="nucleotide sequence ID" value="NC_010571.1"/>
</dbReference>
<evidence type="ECO:0000313" key="4">
    <source>
        <dbReference type="Proteomes" id="UP000007013"/>
    </source>
</evidence>
<dbReference type="eggNOG" id="COG0145">
    <property type="taxonomic scope" value="Bacteria"/>
</dbReference>
<proteinExistence type="predicted"/>